<dbReference type="GO" id="GO:0004014">
    <property type="term" value="F:adenosylmethionine decarboxylase activity"/>
    <property type="evidence" value="ECO:0007669"/>
    <property type="project" value="InterPro"/>
</dbReference>
<protein>
    <recommendedName>
        <fullName evidence="10">S-adenosylmethionine decarboxylase</fullName>
    </recommendedName>
</protein>
<keyword evidence="7" id="KW-0704">Schiff base</keyword>
<evidence type="ECO:0000256" key="8">
    <source>
        <dbReference type="ARBA" id="ARBA00023317"/>
    </source>
</evidence>
<accession>A0A6C0AGD6</accession>
<evidence type="ECO:0008006" key="10">
    <source>
        <dbReference type="Google" id="ProtNLM"/>
    </source>
</evidence>
<dbReference type="InterPro" id="IPR003826">
    <property type="entry name" value="AdoMetDC_fam_prok"/>
</dbReference>
<evidence type="ECO:0000256" key="6">
    <source>
        <dbReference type="ARBA" id="ARBA00023239"/>
    </source>
</evidence>
<dbReference type="PANTHER" id="PTHR33866:SF2">
    <property type="entry name" value="S-ADENOSYLMETHIONINE DECARBOXYLASE PROENZYME"/>
    <property type="match status" value="1"/>
</dbReference>
<evidence type="ECO:0000256" key="4">
    <source>
        <dbReference type="ARBA" id="ARBA00023115"/>
    </source>
</evidence>
<evidence type="ECO:0000256" key="2">
    <source>
        <dbReference type="ARBA" id="ARBA00022793"/>
    </source>
</evidence>
<dbReference type="AlphaFoldDB" id="A0A6C0AGD6"/>
<sequence length="118" mass="13528">MHSHILCKAILDVSNPLLTNIIFGNSFLINWIKCNNMTIIKEPIMHKFEKNIIDEKKPGGISGMAILCESHVSIHTYPETNTIYADIFSCKTLNKEKNIAFMKEYGARNIDLELIFRN</sequence>
<evidence type="ECO:0000256" key="5">
    <source>
        <dbReference type="ARBA" id="ARBA00023145"/>
    </source>
</evidence>
<keyword evidence="8" id="KW-0670">Pyruvate</keyword>
<dbReference type="EMBL" id="MN740606">
    <property type="protein sequence ID" value="QHS78839.1"/>
    <property type="molecule type" value="Genomic_DNA"/>
</dbReference>
<reference evidence="9" key="1">
    <citation type="journal article" date="2020" name="Nature">
        <title>Giant virus diversity and host interactions through global metagenomics.</title>
        <authorList>
            <person name="Schulz F."/>
            <person name="Roux S."/>
            <person name="Paez-Espino D."/>
            <person name="Jungbluth S."/>
            <person name="Walsh D.A."/>
            <person name="Denef V.J."/>
            <person name="McMahon K.D."/>
            <person name="Konstantinidis K.T."/>
            <person name="Eloe-Fadrosh E.A."/>
            <person name="Kyrpides N.C."/>
            <person name="Woyke T."/>
        </authorList>
    </citation>
    <scope>NUCLEOTIDE SEQUENCE</scope>
    <source>
        <strain evidence="9">GVMAG-S-1024976-23</strain>
    </source>
</reference>
<comment type="cofactor">
    <cofactor evidence="1">
        <name>pyruvate</name>
        <dbReference type="ChEBI" id="CHEBI:15361"/>
    </cofactor>
</comment>
<name>A0A6C0AGD6_9ZZZZ</name>
<keyword evidence="5" id="KW-0865">Zymogen</keyword>
<evidence type="ECO:0000313" key="9">
    <source>
        <dbReference type="EMBL" id="QHS78839.1"/>
    </source>
</evidence>
<keyword evidence="3" id="KW-0068">Autocatalytic cleavage</keyword>
<dbReference type="PANTHER" id="PTHR33866">
    <property type="entry name" value="S-ADENOSYLMETHIONINE DECARBOXYLASE PROENZYME"/>
    <property type="match status" value="1"/>
</dbReference>
<keyword evidence="2" id="KW-0210">Decarboxylase</keyword>
<dbReference type="Pfam" id="PF02675">
    <property type="entry name" value="AdoMet_dc"/>
    <property type="match status" value="1"/>
</dbReference>
<proteinExistence type="predicted"/>
<dbReference type="SUPFAM" id="SSF56276">
    <property type="entry name" value="S-adenosylmethionine decarboxylase"/>
    <property type="match status" value="1"/>
</dbReference>
<evidence type="ECO:0000256" key="3">
    <source>
        <dbReference type="ARBA" id="ARBA00022813"/>
    </source>
</evidence>
<evidence type="ECO:0000256" key="1">
    <source>
        <dbReference type="ARBA" id="ARBA00001928"/>
    </source>
</evidence>
<dbReference type="GO" id="GO:0008295">
    <property type="term" value="P:spermidine biosynthetic process"/>
    <property type="evidence" value="ECO:0007669"/>
    <property type="project" value="InterPro"/>
</dbReference>
<dbReference type="Gene3D" id="3.60.90.10">
    <property type="entry name" value="S-adenosylmethionine decarboxylase"/>
    <property type="match status" value="1"/>
</dbReference>
<organism evidence="9">
    <name type="scientific">viral metagenome</name>
    <dbReference type="NCBI Taxonomy" id="1070528"/>
    <lineage>
        <taxon>unclassified sequences</taxon>
        <taxon>metagenomes</taxon>
        <taxon>organismal metagenomes</taxon>
    </lineage>
</organism>
<evidence type="ECO:0000256" key="7">
    <source>
        <dbReference type="ARBA" id="ARBA00023270"/>
    </source>
</evidence>
<dbReference type="InterPro" id="IPR016067">
    <property type="entry name" value="S-AdoMet_deCO2ase_core"/>
</dbReference>
<dbReference type="GO" id="GO:0005829">
    <property type="term" value="C:cytosol"/>
    <property type="evidence" value="ECO:0007669"/>
    <property type="project" value="TreeGrafter"/>
</dbReference>
<keyword evidence="4" id="KW-0620">Polyamine biosynthesis</keyword>
<keyword evidence="6" id="KW-0456">Lyase</keyword>